<dbReference type="InterPro" id="IPR012337">
    <property type="entry name" value="RNaseH-like_sf"/>
</dbReference>
<comment type="caution">
    <text evidence="2">The sequence shown here is derived from an EMBL/GenBank/DDBJ whole genome shotgun (WGS) entry which is preliminary data.</text>
</comment>
<evidence type="ECO:0000259" key="1">
    <source>
        <dbReference type="PROSITE" id="PS50822"/>
    </source>
</evidence>
<name>A0A497EJL2_9CREN</name>
<dbReference type="GO" id="GO:0003676">
    <property type="term" value="F:nucleic acid binding"/>
    <property type="evidence" value="ECO:0007669"/>
    <property type="project" value="InterPro"/>
</dbReference>
<dbReference type="PROSITE" id="PS50822">
    <property type="entry name" value="PIWI"/>
    <property type="match status" value="1"/>
</dbReference>
<dbReference type="Gene3D" id="3.40.50.2300">
    <property type="match status" value="1"/>
</dbReference>
<gene>
    <name evidence="2" type="ORF">DRJ31_10230</name>
</gene>
<dbReference type="EMBL" id="QMQV01000195">
    <property type="protein sequence ID" value="RLE46261.1"/>
    <property type="molecule type" value="Genomic_DNA"/>
</dbReference>
<proteinExistence type="predicted"/>
<evidence type="ECO:0000313" key="2">
    <source>
        <dbReference type="EMBL" id="RLE46261.1"/>
    </source>
</evidence>
<organism evidence="2 3">
    <name type="scientific">Thermoproteota archaeon</name>
    <dbReference type="NCBI Taxonomy" id="2056631"/>
    <lineage>
        <taxon>Archaea</taxon>
        <taxon>Thermoproteota</taxon>
    </lineage>
</organism>
<evidence type="ECO:0000313" key="3">
    <source>
        <dbReference type="Proteomes" id="UP000278475"/>
    </source>
</evidence>
<dbReference type="SMART" id="SM00950">
    <property type="entry name" value="Piwi"/>
    <property type="match status" value="1"/>
</dbReference>
<dbReference type="InterPro" id="IPR003165">
    <property type="entry name" value="Piwi"/>
</dbReference>
<feature type="domain" description="Piwi" evidence="1">
    <location>
        <begin position="303"/>
        <end position="437"/>
    </location>
</feature>
<dbReference type="InterPro" id="IPR036397">
    <property type="entry name" value="RNaseH_sf"/>
</dbReference>
<dbReference type="AlphaFoldDB" id="A0A497EJL2"/>
<protein>
    <recommendedName>
        <fullName evidence="1">Piwi domain-containing protein</fullName>
    </recommendedName>
</protein>
<dbReference type="SUPFAM" id="SSF53098">
    <property type="entry name" value="Ribonuclease H-like"/>
    <property type="match status" value="1"/>
</dbReference>
<accession>A0A497EJL2</accession>
<dbReference type="Proteomes" id="UP000278475">
    <property type="component" value="Unassembled WGS sequence"/>
</dbReference>
<reference evidence="2 3" key="1">
    <citation type="submission" date="2018-06" db="EMBL/GenBank/DDBJ databases">
        <title>Extensive metabolic versatility and redundancy in microbially diverse, dynamic hydrothermal sediments.</title>
        <authorList>
            <person name="Dombrowski N."/>
            <person name="Teske A."/>
            <person name="Baker B.J."/>
        </authorList>
    </citation>
    <scope>NUCLEOTIDE SEQUENCE [LARGE SCALE GENOMIC DNA]</scope>
    <source>
        <strain evidence="2">B66_G16</strain>
    </source>
</reference>
<dbReference type="Gene3D" id="3.30.420.10">
    <property type="entry name" value="Ribonuclease H-like superfamily/Ribonuclease H"/>
    <property type="match status" value="1"/>
</dbReference>
<sequence length="448" mass="51277">MAAGYTSFFKYERLPEPLLRFHMRRKYVNPRTGLSRAGPYDAYKHKCDDVRVGLVTGTSISGLAEKFMQHLKNGHGYYKGFCNVFKVNDFIFDNEMKKEINDKDNDVLSNIENAYFELAEKLPDKSSIIIILNDETINRNYVKIKAIRFKYSKKTIRLQLIKRSTLEKALKDSMMLDFTLFNVATAIYAKLGGTPWILDQQLIPAGVFIGIAFTRPKIVAFNNKAKEIFYYGILTVYNKYGRYIDMSVRGIKIELSKNLKIRGTKGLYIPKSHMVEMLKQVIGTYFPPVVIIHKSARFHIDEKEAVKQVLGSRGIDYALIHIESSNPYRGYGEDIYGKTVVRGDLILDTELNNRAILFTTGCTQSDYGIQKRGRPGTPRPLELEVEENTTPYSVEDFAKQVFGLTKLDWNTTDLEVRMPITIKYARRVAALASYLTAYSGITDIRDLM</sequence>